<dbReference type="PANTHER" id="PTHR36966:SF1">
    <property type="entry name" value="REP-ASSOCIATED TYROSINE TRANSPOSASE"/>
    <property type="match status" value="1"/>
</dbReference>
<dbReference type="InterPro" id="IPR036515">
    <property type="entry name" value="Transposase_17_sf"/>
</dbReference>
<evidence type="ECO:0000313" key="2">
    <source>
        <dbReference type="EMBL" id="PPK75234.1"/>
    </source>
</evidence>
<comment type="caution">
    <text evidence="2">The sequence shown here is derived from an EMBL/GenBank/DDBJ whole genome shotgun (WGS) entry which is preliminary data.</text>
</comment>
<dbReference type="NCBIfam" id="NF047646">
    <property type="entry name" value="REP_Tyr_transpos"/>
    <property type="match status" value="1"/>
</dbReference>
<organism evidence="2 3">
    <name type="scientific">Methylobacter tundripaludum</name>
    <dbReference type="NCBI Taxonomy" id="173365"/>
    <lineage>
        <taxon>Bacteria</taxon>
        <taxon>Pseudomonadati</taxon>
        <taxon>Pseudomonadota</taxon>
        <taxon>Gammaproteobacteria</taxon>
        <taxon>Methylococcales</taxon>
        <taxon>Methylococcaceae</taxon>
        <taxon>Methylobacter</taxon>
    </lineage>
</organism>
<dbReference type="Proteomes" id="UP000240010">
    <property type="component" value="Unassembled WGS sequence"/>
</dbReference>
<feature type="domain" description="Transposase IS200-like" evidence="1">
    <location>
        <begin position="42"/>
        <end position="170"/>
    </location>
</feature>
<dbReference type="GO" id="GO:0004803">
    <property type="term" value="F:transposase activity"/>
    <property type="evidence" value="ECO:0007669"/>
    <property type="project" value="InterPro"/>
</dbReference>
<dbReference type="Gene3D" id="3.30.70.1290">
    <property type="entry name" value="Transposase IS200-like"/>
    <property type="match status" value="1"/>
</dbReference>
<dbReference type="GO" id="GO:0043565">
    <property type="term" value="F:sequence-specific DNA binding"/>
    <property type="evidence" value="ECO:0007669"/>
    <property type="project" value="TreeGrafter"/>
</dbReference>
<name>A0A2S6HCL7_9GAMM</name>
<dbReference type="PANTHER" id="PTHR36966">
    <property type="entry name" value="REP-ASSOCIATED TYROSINE TRANSPOSASE"/>
    <property type="match status" value="1"/>
</dbReference>
<dbReference type="EMBL" id="PTIZ01000006">
    <property type="protein sequence ID" value="PPK75234.1"/>
    <property type="molecule type" value="Genomic_DNA"/>
</dbReference>
<reference evidence="2 3" key="1">
    <citation type="submission" date="2018-02" db="EMBL/GenBank/DDBJ databases">
        <title>Subsurface microbial communities from deep shales in Ohio and West Virginia, USA.</title>
        <authorList>
            <person name="Wrighton K."/>
        </authorList>
    </citation>
    <scope>NUCLEOTIDE SEQUENCE [LARGE SCALE GENOMIC DNA]</scope>
    <source>
        <strain evidence="2 3">OWC-DMM</strain>
    </source>
</reference>
<sequence>MASKTPCRVKINLVHNAVRAAYPTFLLHFGVLLMSHFRRAYVPGGSFFFTVVTERRAPILCTGTSRVFLRTAIRECRQRWPFRIDAMVLLDNHLHAILTMPEGDTRYSARLGWIKKEFTKAYLAAGGNEQARSGSRIRQRRRGVLQRRFWEHALRDEEDYARHFDYIHYNPVKHGHVESVQDWPYSTFHRWVKQGVYPADWSSKAHGIMEFDDLDTFAME</sequence>
<proteinExistence type="predicted"/>
<protein>
    <submittedName>
        <fullName evidence="2">Putative transposase</fullName>
    </submittedName>
</protein>
<accession>A0A2S6HCL7</accession>
<evidence type="ECO:0000313" key="3">
    <source>
        <dbReference type="Proteomes" id="UP000240010"/>
    </source>
</evidence>
<dbReference type="AlphaFoldDB" id="A0A2S6HCL7"/>
<dbReference type="InterPro" id="IPR052715">
    <property type="entry name" value="RAYT_transposase"/>
</dbReference>
<dbReference type="SMART" id="SM01321">
    <property type="entry name" value="Y1_Tnp"/>
    <property type="match status" value="1"/>
</dbReference>
<gene>
    <name evidence="2" type="ORF">B0F87_10681</name>
</gene>
<dbReference type="GO" id="GO:0006313">
    <property type="term" value="P:DNA transposition"/>
    <property type="evidence" value="ECO:0007669"/>
    <property type="project" value="InterPro"/>
</dbReference>
<evidence type="ECO:0000259" key="1">
    <source>
        <dbReference type="SMART" id="SM01321"/>
    </source>
</evidence>
<dbReference type="SUPFAM" id="SSF143422">
    <property type="entry name" value="Transposase IS200-like"/>
    <property type="match status" value="1"/>
</dbReference>
<dbReference type="RefSeq" id="WP_308471938.1">
    <property type="nucleotide sequence ID" value="NZ_PTIZ01000006.1"/>
</dbReference>
<dbReference type="InterPro" id="IPR002686">
    <property type="entry name" value="Transposase_17"/>
</dbReference>